<keyword evidence="2" id="KW-0732">Signal</keyword>
<protein>
    <submittedName>
        <fullName evidence="3">Uncharacterized protein</fullName>
    </submittedName>
</protein>
<feature type="compositionally biased region" description="Polar residues" evidence="1">
    <location>
        <begin position="143"/>
        <end position="153"/>
    </location>
</feature>
<gene>
    <name evidence="3" type="ORF">EIP91_006738</name>
</gene>
<proteinExistence type="predicted"/>
<feature type="compositionally biased region" description="Low complexity" evidence="1">
    <location>
        <begin position="219"/>
        <end position="242"/>
    </location>
</feature>
<evidence type="ECO:0000256" key="1">
    <source>
        <dbReference type="SAM" id="MobiDB-lite"/>
    </source>
</evidence>
<dbReference type="AlphaFoldDB" id="A0A4R0R573"/>
<reference evidence="3 4" key="1">
    <citation type="submission" date="2018-11" db="EMBL/GenBank/DDBJ databases">
        <title>Genome assembly of Steccherinum ochraceum LE-BIN_3174, the white-rot fungus of the Steccherinaceae family (The Residual Polyporoid clade, Polyporales, Basidiomycota).</title>
        <authorList>
            <person name="Fedorova T.V."/>
            <person name="Glazunova O.A."/>
            <person name="Landesman E.O."/>
            <person name="Moiseenko K.V."/>
            <person name="Psurtseva N.V."/>
            <person name="Savinova O.S."/>
            <person name="Shakhova N.V."/>
            <person name="Tyazhelova T.V."/>
            <person name="Vasina D.V."/>
        </authorList>
    </citation>
    <scope>NUCLEOTIDE SEQUENCE [LARGE SCALE GENOMIC DNA]</scope>
    <source>
        <strain evidence="3 4">LE-BIN_3174</strain>
    </source>
</reference>
<dbReference type="EMBL" id="RWJN01000361">
    <property type="protein sequence ID" value="TCD62560.1"/>
    <property type="molecule type" value="Genomic_DNA"/>
</dbReference>
<comment type="caution">
    <text evidence="3">The sequence shown here is derived from an EMBL/GenBank/DDBJ whole genome shotgun (WGS) entry which is preliminary data.</text>
</comment>
<name>A0A4R0R573_9APHY</name>
<dbReference type="Proteomes" id="UP000292702">
    <property type="component" value="Unassembled WGS sequence"/>
</dbReference>
<evidence type="ECO:0000256" key="2">
    <source>
        <dbReference type="SAM" id="SignalP"/>
    </source>
</evidence>
<feature type="chain" id="PRO_5020679857" evidence="2">
    <location>
        <begin position="24"/>
        <end position="284"/>
    </location>
</feature>
<evidence type="ECO:0000313" key="3">
    <source>
        <dbReference type="EMBL" id="TCD62560.1"/>
    </source>
</evidence>
<accession>A0A4R0R573</accession>
<feature type="compositionally biased region" description="Low complexity" evidence="1">
    <location>
        <begin position="108"/>
        <end position="125"/>
    </location>
</feature>
<feature type="region of interest" description="Disordered" evidence="1">
    <location>
        <begin position="205"/>
        <end position="255"/>
    </location>
</feature>
<feature type="signal peptide" evidence="2">
    <location>
        <begin position="1"/>
        <end position="23"/>
    </location>
</feature>
<feature type="region of interest" description="Disordered" evidence="1">
    <location>
        <begin position="105"/>
        <end position="158"/>
    </location>
</feature>
<organism evidence="3 4">
    <name type="scientific">Steccherinum ochraceum</name>
    <dbReference type="NCBI Taxonomy" id="92696"/>
    <lineage>
        <taxon>Eukaryota</taxon>
        <taxon>Fungi</taxon>
        <taxon>Dikarya</taxon>
        <taxon>Basidiomycota</taxon>
        <taxon>Agaricomycotina</taxon>
        <taxon>Agaricomycetes</taxon>
        <taxon>Polyporales</taxon>
        <taxon>Steccherinaceae</taxon>
        <taxon>Steccherinum</taxon>
    </lineage>
</organism>
<sequence length="284" mass="31186">MVASSTTTTLALILAIAAPAALAFRPEDQGIQSFKSEDCDEGFHSLHEEDHPYFHSHHSHHHHHHHHPESYEISWESRPRHHDHEHLDSVVDLFRRDLLSLYARDTDSPSAEESGSSSDDSVSAGYRRSLKQRDTIRTRFSTRDIQQSNTEQTPAVYRRKLVFARDDASADPSGDGDNGPGLIGSLVEDLGKGIKAVGEFIKRDDISQSSSQESTGTLSNSDVSQSPESSSSSASSYKRSLILAREDDDDDQSGAGLLDAIFNTVGSTLQAFGGSLKRDLNDLD</sequence>
<keyword evidence="4" id="KW-1185">Reference proteome</keyword>
<feature type="compositionally biased region" description="Polar residues" evidence="1">
    <location>
        <begin position="207"/>
        <end position="218"/>
    </location>
</feature>
<evidence type="ECO:0000313" key="4">
    <source>
        <dbReference type="Proteomes" id="UP000292702"/>
    </source>
</evidence>